<dbReference type="AlphaFoldDB" id="A0AAN2BKU5"/>
<dbReference type="Gene3D" id="2.40.128.110">
    <property type="entry name" value="Lipid/polyisoprenoid-binding, YceI-like"/>
    <property type="match status" value="1"/>
</dbReference>
<dbReference type="InterPro" id="IPR036761">
    <property type="entry name" value="TTHA0802/YceI-like_sf"/>
</dbReference>
<proteinExistence type="predicted"/>
<feature type="domain" description="Lipid/polyisoprenoid-binding YceI-like" evidence="1">
    <location>
        <begin position="37"/>
        <end position="204"/>
    </location>
</feature>
<protein>
    <recommendedName>
        <fullName evidence="1">Lipid/polyisoprenoid-binding YceI-like domain-containing protein</fullName>
    </recommendedName>
</protein>
<gene>
    <name evidence="2" type="ORF">MARGE09_P2649</name>
</gene>
<dbReference type="SUPFAM" id="SSF101874">
    <property type="entry name" value="YceI-like"/>
    <property type="match status" value="1"/>
</dbReference>
<reference evidence="2 3" key="1">
    <citation type="journal article" date="2022" name="IScience">
        <title>An ultrasensitive nanofiber-based assay for enzymatic hydrolysis and deep-sea microbial degradation of cellulose.</title>
        <authorList>
            <person name="Tsudome M."/>
            <person name="Tachioka M."/>
            <person name="Miyazaki M."/>
            <person name="Uchimura K."/>
            <person name="Tsuda M."/>
            <person name="Takaki Y."/>
            <person name="Deguchi S."/>
        </authorList>
    </citation>
    <scope>NUCLEOTIDE SEQUENCE [LARGE SCALE GENOMIC DNA]</scope>
    <source>
        <strain evidence="2 3">GE09</strain>
    </source>
</reference>
<dbReference type="RefSeq" id="WP_255711645.1">
    <property type="nucleotide sequence ID" value="NZ_AP023086.1"/>
</dbReference>
<dbReference type="KEGG" id="marq:MARGE09_P2649"/>
<name>A0AAN2BKU5_9GAMM</name>
<evidence type="ECO:0000313" key="3">
    <source>
        <dbReference type="Proteomes" id="UP001320119"/>
    </source>
</evidence>
<dbReference type="SMART" id="SM00867">
    <property type="entry name" value="YceI"/>
    <property type="match status" value="1"/>
</dbReference>
<dbReference type="Pfam" id="PF04264">
    <property type="entry name" value="YceI"/>
    <property type="match status" value="1"/>
</dbReference>
<dbReference type="NCBIfam" id="NF002994">
    <property type="entry name" value="PRK03757.1"/>
    <property type="match status" value="1"/>
</dbReference>
<sequence length="207" mass="22893">MLQPMLDTVSNRSKKWLAACALSTAGVMATPAVSADDYVIDTRGAHAFIQFRIKHLGYSWLYGRFNEFEGGFTYDEKDPSKNKISVDIDVNSIDSMHAERDKHLRGKKFLDTDAFPKAKFVSTEYVPTGDKTADLKGNFTLHGVTKPITIQIEHIGGGKDPWGGYRNGFEGKLTIKPADYGLELTKSLGPSASEVELFLSVEGVRKK</sequence>
<keyword evidence="3" id="KW-1185">Reference proteome</keyword>
<dbReference type="InterPro" id="IPR007372">
    <property type="entry name" value="Lipid/polyisoprenoid-bd_YceI"/>
</dbReference>
<dbReference type="PANTHER" id="PTHR34406:SF1">
    <property type="entry name" value="PROTEIN YCEI"/>
    <property type="match status" value="1"/>
</dbReference>
<dbReference type="EMBL" id="AP023086">
    <property type="protein sequence ID" value="BCD98448.1"/>
    <property type="molecule type" value="Genomic_DNA"/>
</dbReference>
<dbReference type="PANTHER" id="PTHR34406">
    <property type="entry name" value="PROTEIN YCEI"/>
    <property type="match status" value="1"/>
</dbReference>
<evidence type="ECO:0000259" key="1">
    <source>
        <dbReference type="SMART" id="SM00867"/>
    </source>
</evidence>
<dbReference type="Proteomes" id="UP001320119">
    <property type="component" value="Chromosome"/>
</dbReference>
<organism evidence="2 3">
    <name type="scientific">Marinagarivorans cellulosilyticus</name>
    <dbReference type="NCBI Taxonomy" id="2721545"/>
    <lineage>
        <taxon>Bacteria</taxon>
        <taxon>Pseudomonadati</taxon>
        <taxon>Pseudomonadota</taxon>
        <taxon>Gammaproteobacteria</taxon>
        <taxon>Cellvibrionales</taxon>
        <taxon>Cellvibrionaceae</taxon>
        <taxon>Marinagarivorans</taxon>
    </lineage>
</organism>
<evidence type="ECO:0000313" key="2">
    <source>
        <dbReference type="EMBL" id="BCD98448.1"/>
    </source>
</evidence>
<accession>A0AAN2BKU5</accession>